<evidence type="ECO:0000313" key="1">
    <source>
        <dbReference type="EMBL" id="HDK38593.1"/>
    </source>
</evidence>
<reference evidence="1" key="1">
    <citation type="journal article" date="2020" name="mSystems">
        <title>Genome- and Community-Level Interaction Insights into Carbon Utilization and Element Cycling Functions of Hydrothermarchaeota in Hydrothermal Sediment.</title>
        <authorList>
            <person name="Zhou Z."/>
            <person name="Liu Y."/>
            <person name="Xu W."/>
            <person name="Pan J."/>
            <person name="Luo Z.H."/>
            <person name="Li M."/>
        </authorList>
    </citation>
    <scope>NUCLEOTIDE SEQUENCE [LARGE SCALE GENOMIC DNA]</scope>
    <source>
        <strain evidence="1">HyVt-26</strain>
    </source>
</reference>
<dbReference type="AlphaFoldDB" id="A0A831KCY6"/>
<sequence>MLNDDCQTIFDVFVPMARDYLESPGIMAALELDKICMQLYPMVARNLGNMELSNRIRDFGRNLPRKNTDELRVLFKDILSLGQSAGLKITKN</sequence>
<gene>
    <name evidence="1" type="ORF">ENG92_06220</name>
</gene>
<dbReference type="EMBL" id="DRCV01000278">
    <property type="protein sequence ID" value="HDK38593.1"/>
    <property type="molecule type" value="Genomic_DNA"/>
</dbReference>
<dbReference type="Proteomes" id="UP000885822">
    <property type="component" value="Unassembled WGS sequence"/>
</dbReference>
<name>A0A831KCY6_9GAMM</name>
<accession>A0A831KCY6</accession>
<protein>
    <submittedName>
        <fullName evidence="1">Uncharacterized protein</fullName>
    </submittedName>
</protein>
<organism evidence="1">
    <name type="scientific">Thiolapillus brandeum</name>
    <dbReference type="NCBI Taxonomy" id="1076588"/>
    <lineage>
        <taxon>Bacteria</taxon>
        <taxon>Pseudomonadati</taxon>
        <taxon>Pseudomonadota</taxon>
        <taxon>Gammaproteobacteria</taxon>
        <taxon>Chromatiales</taxon>
        <taxon>Sedimenticolaceae</taxon>
        <taxon>Thiolapillus</taxon>
    </lineage>
</organism>
<comment type="caution">
    <text evidence="1">The sequence shown here is derived from an EMBL/GenBank/DDBJ whole genome shotgun (WGS) entry which is preliminary data.</text>
</comment>
<proteinExistence type="predicted"/>